<sequence>MNILLLKFKQLISRVIFKSSIIIYLGKIGASIVVISNNSIIEDMFLTYDTDGVHKFNKFQELLSRYAGYNVSILIDLPEIKLQQEFLIAIETGIKKNPVDNYIKQHFGSNSIIGYYILNITYNGSELWQAQIASIELNHIIKTFVDEIIVRSEITFSGLFLCPLEIPKIIHTLLKSNIKTICNIMQHIANSTVFQITKTQYISLQQTNYLTTKTKLFKKAYENNIILIVCITKANGITFCLFNQQNIIFSNTIPYCATKSPKYIYGILKYESNEILSSFKLYILESNKKVIIHYLVDEQIQKFIENDSNSYTDTIITTIPNTYSDQLISQLFNYCSIRCAYNKYLDEFNKLRKFNSVFLRFVLIAVIILCSILIRLWYKVFIQKKALANFYEQINTISANQRKAELELAASYNISSDIIESYYLDKHINSKHYPIALDALKLLLHDPNIEIQKITYTLNEQLPRNELLMSIEVKFYYLNNTTVNREDCLIQLEKYNANIIETFKNYEVNLTSLGQEICSHSNVSRKLLTMSISRIVN</sequence>
<keyword evidence="1" id="KW-0812">Transmembrane</keyword>
<dbReference type="Proteomes" id="UP000033769">
    <property type="component" value="Unassembled WGS sequence"/>
</dbReference>
<keyword evidence="1" id="KW-0472">Membrane</keyword>
<reference evidence="5" key="3">
    <citation type="submission" date="2018-03" db="EMBL/GenBank/DDBJ databases">
        <authorList>
            <person name="Batty M. E."/>
            <person name="Batty M E."/>
        </authorList>
    </citation>
    <scope>NUCLEOTIDE SEQUENCE [LARGE SCALE GENOMIC DNA]</scope>
    <source>
        <strain evidence="5">Gilliam</strain>
    </source>
</reference>
<dbReference type="EMBL" id="LS398551">
    <property type="protein sequence ID" value="SPR11458.1"/>
    <property type="molecule type" value="Genomic_DNA"/>
</dbReference>
<dbReference type="AlphaFoldDB" id="A0A0F3MCN7"/>
<dbReference type="Proteomes" id="UP000244959">
    <property type="component" value="Chromosome I"/>
</dbReference>
<reference evidence="3" key="2">
    <citation type="submission" date="2018-03" db="EMBL/GenBank/DDBJ databases">
        <authorList>
            <person name="Keele B.F."/>
        </authorList>
    </citation>
    <scope>NUCLEOTIDE SEQUENCE [LARGE SCALE GENOMIC DNA]</scope>
    <source>
        <strain evidence="3">Gilliam</strain>
    </source>
</reference>
<evidence type="ECO:0000313" key="4">
    <source>
        <dbReference type="Proteomes" id="UP000033769"/>
    </source>
</evidence>
<dbReference type="EMBL" id="LANO01000008">
    <property type="protein sequence ID" value="KJV53416.1"/>
    <property type="molecule type" value="Genomic_DNA"/>
</dbReference>
<proteinExistence type="predicted"/>
<keyword evidence="5" id="KW-1185">Reference proteome</keyword>
<accession>A0A0F3MCN7</accession>
<keyword evidence="1" id="KW-1133">Transmembrane helix</keyword>
<evidence type="ECO:0000313" key="2">
    <source>
        <dbReference type="EMBL" id="KJV53416.1"/>
    </source>
</evidence>
<protein>
    <submittedName>
        <fullName evidence="2">Uncharacterized protein</fullName>
    </submittedName>
</protein>
<evidence type="ECO:0000313" key="3">
    <source>
        <dbReference type="EMBL" id="SPR11458.1"/>
    </source>
</evidence>
<dbReference type="RefSeq" id="WP_047220399.1">
    <property type="nucleotide sequence ID" value="NZ_LS398551.1"/>
</dbReference>
<reference evidence="2 4" key="1">
    <citation type="submission" date="2015-02" db="EMBL/GenBank/DDBJ databases">
        <title>Genome Sequencing of Rickettsiales.</title>
        <authorList>
            <person name="Daugherty S.C."/>
            <person name="Su Q."/>
            <person name="Abolude K."/>
            <person name="Beier-Sexton M."/>
            <person name="Carlyon J.A."/>
            <person name="Carter R."/>
            <person name="Day N.P."/>
            <person name="Dumler S.J."/>
            <person name="Dyachenko V."/>
            <person name="Godinez A."/>
            <person name="Kurtti T.J."/>
            <person name="Lichay M."/>
            <person name="Mullins K.E."/>
            <person name="Ott S."/>
            <person name="Pappas-Brown V."/>
            <person name="Paris D.H."/>
            <person name="Patel P."/>
            <person name="Richards A.L."/>
            <person name="Sadzewicz L."/>
            <person name="Sears K."/>
            <person name="Seidman D."/>
            <person name="Sengamalay N."/>
            <person name="Stenos J."/>
            <person name="Tallon L.J."/>
            <person name="Vincent G."/>
            <person name="Fraser C.M."/>
            <person name="Munderloh U."/>
            <person name="Dunning-Hotopp J.C."/>
        </authorList>
    </citation>
    <scope>NUCLEOTIDE SEQUENCE [LARGE SCALE GENOMIC DNA]</scope>
    <source>
        <strain evidence="2 4">Gilliam</strain>
    </source>
</reference>
<organism evidence="2 4">
    <name type="scientific">Orientia tsutsugamushi str. Gilliam</name>
    <dbReference type="NCBI Taxonomy" id="1359184"/>
    <lineage>
        <taxon>Bacteria</taxon>
        <taxon>Pseudomonadati</taxon>
        <taxon>Pseudomonadota</taxon>
        <taxon>Alphaproteobacteria</taxon>
        <taxon>Rickettsiales</taxon>
        <taxon>Rickettsiaceae</taxon>
        <taxon>Rickettsieae</taxon>
        <taxon>Orientia</taxon>
    </lineage>
</organism>
<evidence type="ECO:0000256" key="1">
    <source>
        <dbReference type="SAM" id="Phobius"/>
    </source>
</evidence>
<gene>
    <name evidence="3" type="ORF">GILLIAM_02298</name>
    <name evidence="2" type="ORF">OTSGILL_0777</name>
</gene>
<name>A0A0F3MCN7_ORITS</name>
<dbReference type="PATRIC" id="fig|1359184.3.peg.3169"/>
<evidence type="ECO:0000313" key="5">
    <source>
        <dbReference type="Proteomes" id="UP000244959"/>
    </source>
</evidence>
<feature type="transmembrane region" description="Helical" evidence="1">
    <location>
        <begin position="357"/>
        <end position="378"/>
    </location>
</feature>